<feature type="region of interest" description="Disordered" evidence="1">
    <location>
        <begin position="26"/>
        <end position="51"/>
    </location>
</feature>
<protein>
    <recommendedName>
        <fullName evidence="5">Alginate export domain-containing protein</fullName>
    </recommendedName>
</protein>
<evidence type="ECO:0000256" key="2">
    <source>
        <dbReference type="SAM" id="SignalP"/>
    </source>
</evidence>
<sequence length="487" mass="51894">MFRHTLRAAAAAAALCPTLASAQHHPPVAVPTPATAPRPASSDGGPMDHGAMGHAAVAQDAAPTAHEHAGMNHAMPAVTASAAWRDASDDALAHAPVGAAMSGMTMGTAAGWYTPGSGTSRNPAGEGPMRGAMLHAGDWMLMTHGYAWAMATDQGGRRGGDGAYVQSMAMVMADNDLSDRVHLQLRGMGSLEPAMGARGYPNLFATGETANGRALVDRQHPHDLFMEMAARVDYRLGGDTSLFVYAAPVGEPALGPSAFMHRGSARYLPMSPITHHWFDSTHITYGVLTAGVSAPKVQLEGSWFKGREPDERRWGFDPIRLDSWSVRGTWTPSPYIALQVSHGRLKEPEALHPGEDEDRTTASMSYARAGLATTLAWSRKDRQPGDVLDAFLVEATYELTPRHAVFARVENVANDELFPDHDDPLHDRRFRVTKAEAGYAYRLPIVGPLGVALGGTVAAYAKPAALDAAYGDSPVSWTMFAKFAVGL</sequence>
<gene>
    <name evidence="3" type="ORF">KZ820_03515</name>
</gene>
<keyword evidence="4" id="KW-1185">Reference proteome</keyword>
<dbReference type="Proteomes" id="UP000759103">
    <property type="component" value="Unassembled WGS sequence"/>
</dbReference>
<comment type="caution">
    <text evidence="3">The sequence shown here is derived from an EMBL/GenBank/DDBJ whole genome shotgun (WGS) entry which is preliminary data.</text>
</comment>
<dbReference type="EMBL" id="JAHXZN010000001">
    <property type="protein sequence ID" value="MBW6529794.1"/>
    <property type="molecule type" value="Genomic_DNA"/>
</dbReference>
<accession>A0ABS7BJK6</accession>
<feature type="signal peptide" evidence="2">
    <location>
        <begin position="1"/>
        <end position="22"/>
    </location>
</feature>
<feature type="chain" id="PRO_5047173505" description="Alginate export domain-containing protein" evidence="2">
    <location>
        <begin position="23"/>
        <end position="487"/>
    </location>
</feature>
<reference evidence="3 4" key="1">
    <citation type="submission" date="2021-07" db="EMBL/GenBank/DDBJ databases">
        <title>Sphingomonas sp.</title>
        <authorList>
            <person name="Feng G."/>
            <person name="Li J."/>
            <person name="Pan M."/>
        </authorList>
    </citation>
    <scope>NUCLEOTIDE SEQUENCE [LARGE SCALE GENOMIC DNA]</scope>
    <source>
        <strain evidence="3 4">RRHST34</strain>
    </source>
</reference>
<evidence type="ECO:0000256" key="1">
    <source>
        <dbReference type="SAM" id="MobiDB-lite"/>
    </source>
</evidence>
<keyword evidence="2" id="KW-0732">Signal</keyword>
<dbReference type="RefSeq" id="WP_219747276.1">
    <property type="nucleotide sequence ID" value="NZ_JAHXZN010000001.1"/>
</dbReference>
<evidence type="ECO:0000313" key="3">
    <source>
        <dbReference type="EMBL" id="MBW6529794.1"/>
    </source>
</evidence>
<organism evidence="3 4">
    <name type="scientific">Sphingomonas citri</name>
    <dbReference type="NCBI Taxonomy" id="2862499"/>
    <lineage>
        <taxon>Bacteria</taxon>
        <taxon>Pseudomonadati</taxon>
        <taxon>Pseudomonadota</taxon>
        <taxon>Alphaproteobacteria</taxon>
        <taxon>Sphingomonadales</taxon>
        <taxon>Sphingomonadaceae</taxon>
        <taxon>Sphingomonas</taxon>
    </lineage>
</organism>
<name>A0ABS7BJK6_9SPHN</name>
<evidence type="ECO:0000313" key="4">
    <source>
        <dbReference type="Proteomes" id="UP000759103"/>
    </source>
</evidence>
<proteinExistence type="predicted"/>
<evidence type="ECO:0008006" key="5">
    <source>
        <dbReference type="Google" id="ProtNLM"/>
    </source>
</evidence>